<keyword evidence="12" id="KW-1185">Reference proteome</keyword>
<evidence type="ECO:0000256" key="8">
    <source>
        <dbReference type="ARBA" id="ARBA00043962"/>
    </source>
</evidence>
<proteinExistence type="inferred from homology"/>
<evidence type="ECO:0000256" key="3">
    <source>
        <dbReference type="ARBA" id="ARBA00022670"/>
    </source>
</evidence>
<accession>A0ABP1S4B3</accession>
<dbReference type="Gene3D" id="3.40.630.10">
    <property type="entry name" value="Zn peptidases"/>
    <property type="match status" value="1"/>
</dbReference>
<evidence type="ECO:0000256" key="1">
    <source>
        <dbReference type="ARBA" id="ARBA00001947"/>
    </source>
</evidence>
<evidence type="ECO:0000256" key="2">
    <source>
        <dbReference type="ARBA" id="ARBA00022438"/>
    </source>
</evidence>
<keyword evidence="5 9" id="KW-0732">Signal</keyword>
<feature type="signal peptide" evidence="9">
    <location>
        <begin position="1"/>
        <end position="17"/>
    </location>
</feature>
<evidence type="ECO:0000259" key="10">
    <source>
        <dbReference type="Pfam" id="PF04389"/>
    </source>
</evidence>
<evidence type="ECO:0000256" key="5">
    <source>
        <dbReference type="ARBA" id="ARBA00022729"/>
    </source>
</evidence>
<sequence>MAFKCILIVCLIIVAASLEERPPGKRLIKYDMKEPAKWMTLEEINQLPDGKRKTLIDLTRRGSDFQPGAAQGRKHEMEYKLRDHALFNNTVRKLISQVKKDRLKDVVQKLSSFHSRNAQIFFGATEAEGWLKTEIKTILADFKGSSSTYFIAHPKLEEEETASSYLQENIIVRIKGNGKDTKDQLVILGAHYDSIIGFDIFNNENYEKRGSRSPGADDNASGCAALLEVLRILTQSGTKLKHNVEFHFYTAKEYQISGSREVVTHYYAQDATIIGMVNLDRIGYGNDIGVFGFFHNKSEILGTFVKILIEEYVGKNWVDMNMNDDIGEIPEIWYSDQFSWENHYYPAVSLMETEFNPHLHTENDTIEHVNFELVNDFTKVAIAFMVELGEPASASLQMQVEWTMMGVSFVGIWLLY</sequence>
<comment type="similarity">
    <text evidence="8">Belongs to the peptidase M28 family. M28E subfamily.</text>
</comment>
<name>A0ABP1S4B3_9HEXA</name>
<dbReference type="Proteomes" id="UP001642540">
    <property type="component" value="Unassembled WGS sequence"/>
</dbReference>
<protein>
    <recommendedName>
        <fullName evidence="10">Peptidase M28 domain-containing protein</fullName>
    </recommendedName>
</protein>
<dbReference type="InterPro" id="IPR045175">
    <property type="entry name" value="M28_fam"/>
</dbReference>
<gene>
    <name evidence="11" type="ORF">ODALV1_LOCUS29538</name>
</gene>
<evidence type="ECO:0000256" key="4">
    <source>
        <dbReference type="ARBA" id="ARBA00022723"/>
    </source>
</evidence>
<dbReference type="InterPro" id="IPR007484">
    <property type="entry name" value="Peptidase_M28"/>
</dbReference>
<organism evidence="11 12">
    <name type="scientific">Orchesella dallaii</name>
    <dbReference type="NCBI Taxonomy" id="48710"/>
    <lineage>
        <taxon>Eukaryota</taxon>
        <taxon>Metazoa</taxon>
        <taxon>Ecdysozoa</taxon>
        <taxon>Arthropoda</taxon>
        <taxon>Hexapoda</taxon>
        <taxon>Collembola</taxon>
        <taxon>Entomobryomorpha</taxon>
        <taxon>Entomobryoidea</taxon>
        <taxon>Orchesellidae</taxon>
        <taxon>Orchesellinae</taxon>
        <taxon>Orchesella</taxon>
    </lineage>
</organism>
<keyword evidence="6" id="KW-0378">Hydrolase</keyword>
<reference evidence="11 12" key="1">
    <citation type="submission" date="2024-08" db="EMBL/GenBank/DDBJ databases">
        <authorList>
            <person name="Cucini C."/>
            <person name="Frati F."/>
        </authorList>
    </citation>
    <scope>NUCLEOTIDE SEQUENCE [LARGE SCALE GENOMIC DNA]</scope>
</reference>
<comment type="cofactor">
    <cofactor evidence="1">
        <name>Zn(2+)</name>
        <dbReference type="ChEBI" id="CHEBI:29105"/>
    </cofactor>
</comment>
<comment type="caution">
    <text evidence="11">The sequence shown here is derived from an EMBL/GenBank/DDBJ whole genome shotgun (WGS) entry which is preliminary data.</text>
</comment>
<feature type="domain" description="Peptidase M28" evidence="10">
    <location>
        <begin position="169"/>
        <end position="385"/>
    </location>
</feature>
<dbReference type="Pfam" id="PF04389">
    <property type="entry name" value="Peptidase_M28"/>
    <property type="match status" value="1"/>
</dbReference>
<evidence type="ECO:0000256" key="7">
    <source>
        <dbReference type="ARBA" id="ARBA00022833"/>
    </source>
</evidence>
<dbReference type="EMBL" id="CAXLJM020000156">
    <property type="protein sequence ID" value="CAL8143403.1"/>
    <property type="molecule type" value="Genomic_DNA"/>
</dbReference>
<evidence type="ECO:0000313" key="11">
    <source>
        <dbReference type="EMBL" id="CAL8143403.1"/>
    </source>
</evidence>
<dbReference type="PANTHER" id="PTHR12147:SF56">
    <property type="entry name" value="AMINOPEPTIDASE YDR415C-RELATED"/>
    <property type="match status" value="1"/>
</dbReference>
<evidence type="ECO:0000256" key="6">
    <source>
        <dbReference type="ARBA" id="ARBA00022801"/>
    </source>
</evidence>
<dbReference type="SUPFAM" id="SSF53187">
    <property type="entry name" value="Zn-dependent exopeptidases"/>
    <property type="match status" value="1"/>
</dbReference>
<keyword evidence="4" id="KW-0479">Metal-binding</keyword>
<evidence type="ECO:0000313" key="12">
    <source>
        <dbReference type="Proteomes" id="UP001642540"/>
    </source>
</evidence>
<keyword evidence="2" id="KW-0031">Aminopeptidase</keyword>
<feature type="chain" id="PRO_5047004377" description="Peptidase M28 domain-containing protein" evidence="9">
    <location>
        <begin position="18"/>
        <end position="416"/>
    </location>
</feature>
<keyword evidence="3" id="KW-0645">Protease</keyword>
<evidence type="ECO:0000256" key="9">
    <source>
        <dbReference type="SAM" id="SignalP"/>
    </source>
</evidence>
<dbReference type="PANTHER" id="PTHR12147">
    <property type="entry name" value="METALLOPEPTIDASE M28 FAMILY MEMBER"/>
    <property type="match status" value="1"/>
</dbReference>
<keyword evidence="7" id="KW-0862">Zinc</keyword>